<protein>
    <submittedName>
        <fullName evidence="1">Uncharacterized protein</fullName>
    </submittedName>
</protein>
<keyword evidence="2" id="KW-1185">Reference proteome</keyword>
<evidence type="ECO:0000313" key="2">
    <source>
        <dbReference type="Proteomes" id="UP000805193"/>
    </source>
</evidence>
<reference evidence="1 2" key="1">
    <citation type="journal article" date="2020" name="Cell">
        <title>Large-Scale Comparative Analyses of Tick Genomes Elucidate Their Genetic Diversity and Vector Capacities.</title>
        <authorList>
            <consortium name="Tick Genome and Microbiome Consortium (TIGMIC)"/>
            <person name="Jia N."/>
            <person name="Wang J."/>
            <person name="Shi W."/>
            <person name="Du L."/>
            <person name="Sun Y."/>
            <person name="Zhan W."/>
            <person name="Jiang J.F."/>
            <person name="Wang Q."/>
            <person name="Zhang B."/>
            <person name="Ji P."/>
            <person name="Bell-Sakyi L."/>
            <person name="Cui X.M."/>
            <person name="Yuan T.T."/>
            <person name="Jiang B.G."/>
            <person name="Yang W.F."/>
            <person name="Lam T.T."/>
            <person name="Chang Q.C."/>
            <person name="Ding S.J."/>
            <person name="Wang X.J."/>
            <person name="Zhu J.G."/>
            <person name="Ruan X.D."/>
            <person name="Zhao L."/>
            <person name="Wei J.T."/>
            <person name="Ye R.Z."/>
            <person name="Que T.C."/>
            <person name="Du C.H."/>
            <person name="Zhou Y.H."/>
            <person name="Cheng J.X."/>
            <person name="Dai P.F."/>
            <person name="Guo W.B."/>
            <person name="Han X.H."/>
            <person name="Huang E.J."/>
            <person name="Li L.F."/>
            <person name="Wei W."/>
            <person name="Gao Y.C."/>
            <person name="Liu J.Z."/>
            <person name="Shao H.Z."/>
            <person name="Wang X."/>
            <person name="Wang C.C."/>
            <person name="Yang T.C."/>
            <person name="Huo Q.B."/>
            <person name="Li W."/>
            <person name="Chen H.Y."/>
            <person name="Chen S.E."/>
            <person name="Zhou L.G."/>
            <person name="Ni X.B."/>
            <person name="Tian J.H."/>
            <person name="Sheng Y."/>
            <person name="Liu T."/>
            <person name="Pan Y.S."/>
            <person name="Xia L.Y."/>
            <person name="Li J."/>
            <person name="Zhao F."/>
            <person name="Cao W.C."/>
        </authorList>
    </citation>
    <scope>NUCLEOTIDE SEQUENCE [LARGE SCALE GENOMIC DNA]</scope>
    <source>
        <strain evidence="1">Iper-2018</strain>
    </source>
</reference>
<accession>A0AC60R173</accession>
<gene>
    <name evidence="1" type="ORF">HPB47_018216</name>
</gene>
<organism evidence="1 2">
    <name type="scientific">Ixodes persulcatus</name>
    <name type="common">Taiga tick</name>
    <dbReference type="NCBI Taxonomy" id="34615"/>
    <lineage>
        <taxon>Eukaryota</taxon>
        <taxon>Metazoa</taxon>
        <taxon>Ecdysozoa</taxon>
        <taxon>Arthropoda</taxon>
        <taxon>Chelicerata</taxon>
        <taxon>Arachnida</taxon>
        <taxon>Acari</taxon>
        <taxon>Parasitiformes</taxon>
        <taxon>Ixodida</taxon>
        <taxon>Ixodoidea</taxon>
        <taxon>Ixodidae</taxon>
        <taxon>Ixodinae</taxon>
        <taxon>Ixodes</taxon>
    </lineage>
</organism>
<evidence type="ECO:0000313" key="1">
    <source>
        <dbReference type="EMBL" id="KAG0445222.1"/>
    </source>
</evidence>
<proteinExistence type="predicted"/>
<dbReference type="EMBL" id="JABSTQ010000726">
    <property type="protein sequence ID" value="KAG0445222.1"/>
    <property type="molecule type" value="Genomic_DNA"/>
</dbReference>
<name>A0AC60R173_IXOPE</name>
<dbReference type="Proteomes" id="UP000805193">
    <property type="component" value="Unassembled WGS sequence"/>
</dbReference>
<comment type="caution">
    <text evidence="1">The sequence shown here is derived from an EMBL/GenBank/DDBJ whole genome shotgun (WGS) entry which is preliminary data.</text>
</comment>
<sequence length="495" mass="56531">MSWVRGVSSIVIRIRAGERKSVPPGESEGCAPQARRPSASRTGRSSRRRRPSEVNARAGAGASLNLQLCRAVQNHSFHKSNTLLRFIAPWIPERSIGGTTRQGNKKVIMPVTIIPYSHGRLKKKKDPITYITGEPWRFKRKLLTPAFHFRVLDNYLRIFNENGDLLVRHICSLVGKAPNEPIRLFKITQKCAMDIIGEVTMGAKLQLQENNNLFFMKSFNRAMFLLSVRFGTPWHWIQKIYEISRGGKIFVADLEKMRELTYSIMRRRKEKLQSTEINSKSGSEEEEFNSGGETSLMNRLLRKHIQDSSYTLSDVRNDIDTIIAAGNDTTTTCMCWTLHFLGLYSEVQAKVHRELDEVFGNDRGGEITAGHLAQLKYLECCLKEALRLYPSFPMIGRVLDEELEMEGHVIPKGVMCFIAIYSLHRNPKYFKDPEKFKPERFLSDEIRTRHPFSYIPFSGGSKNCIVSRIKTKRGGGVDVSIETENKRLIKRTGAF</sequence>